<feature type="transmembrane region" description="Helical" evidence="1">
    <location>
        <begin position="65"/>
        <end position="85"/>
    </location>
</feature>
<accession>A0A2X0SQ86</accession>
<evidence type="ECO:0000313" key="2">
    <source>
        <dbReference type="EMBL" id="MDM7547866.1"/>
    </source>
</evidence>
<feature type="transmembrane region" description="Helical" evidence="1">
    <location>
        <begin position="5"/>
        <end position="22"/>
    </location>
</feature>
<keyword evidence="1" id="KW-0812">Transmembrane</keyword>
<proteinExistence type="predicted"/>
<evidence type="ECO:0000313" key="5">
    <source>
        <dbReference type="EMBL" id="SPS11085.1"/>
    </source>
</evidence>
<reference evidence="7" key="2">
    <citation type="submission" date="2018-05" db="EMBL/GenBank/DDBJ databases">
        <authorList>
            <person name="Duru I."/>
        </authorList>
    </citation>
    <scope>NUCLEOTIDE SEQUENCE [LARGE SCALE GENOMIC DNA]</scope>
</reference>
<dbReference type="EMBL" id="OGTW02000041">
    <property type="protein sequence ID" value="SPS11085.1"/>
    <property type="molecule type" value="Genomic_DNA"/>
</dbReference>
<keyword evidence="1" id="KW-1133">Transmembrane helix</keyword>
<dbReference type="EMBL" id="VJWV01000035">
    <property type="protein sequence ID" value="TRW71298.1"/>
    <property type="molecule type" value="Genomic_DNA"/>
</dbReference>
<reference evidence="2" key="5">
    <citation type="submission" date="2023-06" db="EMBL/GenBank/DDBJ databases">
        <title>Draft Genome Sequences of lactic acid bacteria strains isolated from fermented milk products.</title>
        <authorList>
            <person name="Elcheninov A.G."/>
            <person name="Klyukina A."/>
            <person name="Zayulina K.S."/>
            <person name="Gavirova L.A."/>
            <person name="Shcherbakova P.A."/>
            <person name="Shestakov A.I."/>
            <person name="Kublanov I.V."/>
            <person name="Kochetkova T.V."/>
        </authorList>
    </citation>
    <scope>NUCLEOTIDE SEQUENCE</scope>
    <source>
        <strain evidence="2">TOM.142</strain>
    </source>
</reference>
<reference evidence="3" key="6">
    <citation type="submission" date="2023-10" db="EMBL/GenBank/DDBJ databases">
        <title>Production of high quality cheese from raw caw milk (raw cheese).</title>
        <authorList>
            <person name="Samouris G."/>
        </authorList>
    </citation>
    <scope>NUCLEOTIDE SEQUENCE</scope>
    <source>
        <strain evidence="3">M17-3</strain>
    </source>
</reference>
<feature type="transmembrane region" description="Helical" evidence="1">
    <location>
        <begin position="91"/>
        <end position="111"/>
    </location>
</feature>
<evidence type="ECO:0000313" key="4">
    <source>
        <dbReference type="EMBL" id="SPB24812.1"/>
    </source>
</evidence>
<evidence type="ECO:0000313" key="3">
    <source>
        <dbReference type="EMBL" id="MDV2631266.1"/>
    </source>
</evidence>
<reference evidence="6 8" key="4">
    <citation type="submission" date="2019-07" db="EMBL/GenBank/DDBJ databases">
        <title>Draft genome of 7 Lactococcus lactis strains isolated from an artisanal cheese production.</title>
        <authorList>
            <person name="Biolcati F."/>
            <person name="Bottero M.T."/>
            <person name="Dalmasso A."/>
            <person name="Mcauliffe O."/>
        </authorList>
    </citation>
    <scope>NUCLEOTIDE SEQUENCE [LARGE SCALE GENOMIC DNA]</scope>
    <source>
        <strain evidence="6 8">MRS45.2</strain>
    </source>
</reference>
<name>A0A2X0SQ86_9LACT</name>
<dbReference type="Proteomes" id="UP000279235">
    <property type="component" value="Unassembled WGS sequence"/>
</dbReference>
<evidence type="ECO:0000313" key="7">
    <source>
        <dbReference type="Proteomes" id="UP000279235"/>
    </source>
</evidence>
<reference evidence="5" key="3">
    <citation type="submission" date="2018-05" db="EMBL/GenBank/DDBJ databases">
        <authorList>
            <person name="Lanie J.A."/>
            <person name="Ng W.-L."/>
            <person name="Kazmierczak K.M."/>
            <person name="Andrzejewski T.M."/>
            <person name="Davidsen T.M."/>
            <person name="Wayne K.J."/>
            <person name="Tettelin H."/>
            <person name="Glass J.I."/>
            <person name="Rusch D."/>
            <person name="Podicherti R."/>
            <person name="Tsui H.-C.T."/>
            <person name="Winkler M.E."/>
        </authorList>
    </citation>
    <scope>NUCLEOTIDE SEQUENCE</scope>
    <source>
        <strain evidence="5">Lactococcus lactis</strain>
    </source>
</reference>
<sequence>MKKTTYVFFVIVPLFLYYLYTLKSKVDETTSDKNYYAFTILILACIIFINKELKERKKIKKEQIFLPIFISTVSLVLLSLFYILINKETNIIVILSDVLLISLGGLIYYLLKTMKP</sequence>
<dbReference type="EMBL" id="JAUCAE010000035">
    <property type="protein sequence ID" value="MDM7547866.1"/>
    <property type="molecule type" value="Genomic_DNA"/>
</dbReference>
<evidence type="ECO:0000256" key="1">
    <source>
        <dbReference type="SAM" id="Phobius"/>
    </source>
</evidence>
<dbReference type="Proteomes" id="UP001186047">
    <property type="component" value="Unassembled WGS sequence"/>
</dbReference>
<evidence type="ECO:0000313" key="6">
    <source>
        <dbReference type="EMBL" id="TRW71298.1"/>
    </source>
</evidence>
<keyword evidence="1" id="KW-0472">Membrane</keyword>
<dbReference type="EMBL" id="OGTW01000041">
    <property type="protein sequence ID" value="SPB24812.1"/>
    <property type="molecule type" value="Genomic_DNA"/>
</dbReference>
<dbReference type="Proteomes" id="UP000317167">
    <property type="component" value="Unassembled WGS sequence"/>
</dbReference>
<dbReference type="EMBL" id="JAWHVL010000001">
    <property type="protein sequence ID" value="MDV2631266.1"/>
    <property type="molecule type" value="Genomic_DNA"/>
</dbReference>
<dbReference type="AlphaFoldDB" id="A0A2X0SQ86"/>
<dbReference type="Proteomes" id="UP001240905">
    <property type="component" value="Unassembled WGS sequence"/>
</dbReference>
<feature type="transmembrane region" description="Helical" evidence="1">
    <location>
        <begin position="34"/>
        <end position="53"/>
    </location>
</feature>
<reference evidence="4" key="1">
    <citation type="submission" date="2018-01" db="EMBL/GenBank/DDBJ databases">
        <authorList>
            <person name="Gaut B.S."/>
            <person name="Morton B.R."/>
            <person name="Clegg M.T."/>
            <person name="Duvall M.R."/>
        </authorList>
    </citation>
    <scope>NUCLEOTIDE SEQUENCE</scope>
    <source>
        <strain evidence="4">Lactococcus lactis</strain>
    </source>
</reference>
<dbReference type="RefSeq" id="WP_063283331.1">
    <property type="nucleotide sequence ID" value="NZ_CP093418.1"/>
</dbReference>
<protein>
    <submittedName>
        <fullName evidence="5">Uncharacterized protein</fullName>
    </submittedName>
</protein>
<evidence type="ECO:0000313" key="8">
    <source>
        <dbReference type="Proteomes" id="UP000317167"/>
    </source>
</evidence>
<gene>
    <name evidence="5" type="ORF">AMHIJAGA_01018</name>
    <name evidence="6" type="ORF">FNJ53_13695</name>
    <name evidence="2" type="ORF">QUD52_12745</name>
    <name evidence="3" type="ORF">RZO31_00015</name>
</gene>
<organism evidence="5 7">
    <name type="scientific">Lactococcus lactis</name>
    <dbReference type="NCBI Taxonomy" id="1358"/>
    <lineage>
        <taxon>Bacteria</taxon>
        <taxon>Bacillati</taxon>
        <taxon>Bacillota</taxon>
        <taxon>Bacilli</taxon>
        <taxon>Lactobacillales</taxon>
        <taxon>Streptococcaceae</taxon>
        <taxon>Lactococcus</taxon>
    </lineage>
</organism>